<dbReference type="AlphaFoldDB" id="G3MSN5"/>
<feature type="chain" id="PRO_5003447427" evidence="1">
    <location>
        <begin position="21"/>
        <end position="247"/>
    </location>
</feature>
<evidence type="ECO:0000313" key="2">
    <source>
        <dbReference type="EMBL" id="AEO36503.1"/>
    </source>
</evidence>
<evidence type="ECO:0000256" key="1">
    <source>
        <dbReference type="SAM" id="SignalP"/>
    </source>
</evidence>
<proteinExistence type="evidence at transcript level"/>
<dbReference type="EMBL" id="JO844886">
    <property type="protein sequence ID" value="AEO36503.1"/>
    <property type="molecule type" value="mRNA"/>
</dbReference>
<protein>
    <submittedName>
        <fullName evidence="2">Uncharacterized protein</fullName>
    </submittedName>
</protein>
<sequence length="247" mass="27396">MKRAALLTTIIACLLGSIHSDDRHDRQDVVQDSLGQLERDSLPNKGGSSGVAQANHFIDFVFLERMPNLIKETPGLYPSAPLSPFTFTVEKTAITNRDLVVNVTMGGLKNFDTAIRRFGDCEPRQEAGNSSITCTLSFDGIAADVFTVVKGDNILATVKSVNVDGVVHNATGVFDFTKAPNRPGYIRTFVIRHADFYVTPGDNLDLNAVRMSEFTYYISKYLRDTLYSYLYGPYKRVLDFAFGPMTQ</sequence>
<reference evidence="2" key="1">
    <citation type="journal article" date="2011" name="PLoS ONE">
        <title>A deep insight into the sialotranscriptome of the gulf coast tick, Amblyomma maculatum.</title>
        <authorList>
            <person name="Karim S."/>
            <person name="Singh P."/>
            <person name="Ribeiro J.M."/>
        </authorList>
    </citation>
    <scope>NUCLEOTIDE SEQUENCE</scope>
    <source>
        <tissue evidence="2">Salivary gland</tissue>
    </source>
</reference>
<feature type="signal peptide" evidence="1">
    <location>
        <begin position="1"/>
        <end position="20"/>
    </location>
</feature>
<name>G3MSN5_AMBMU</name>
<organism evidence="2">
    <name type="scientific">Amblyomma maculatum</name>
    <name type="common">Gulf Coast tick</name>
    <dbReference type="NCBI Taxonomy" id="34609"/>
    <lineage>
        <taxon>Eukaryota</taxon>
        <taxon>Metazoa</taxon>
        <taxon>Ecdysozoa</taxon>
        <taxon>Arthropoda</taxon>
        <taxon>Chelicerata</taxon>
        <taxon>Arachnida</taxon>
        <taxon>Acari</taxon>
        <taxon>Parasitiformes</taxon>
        <taxon>Ixodida</taxon>
        <taxon>Ixodoidea</taxon>
        <taxon>Ixodidae</taxon>
        <taxon>Amblyomminae</taxon>
        <taxon>Amblyomma</taxon>
    </lineage>
</organism>
<keyword evidence="1" id="KW-0732">Signal</keyword>
<accession>G3MSN5</accession>